<dbReference type="STRING" id="1528.SAMN04488579_102293"/>
<dbReference type="PIRSF" id="PIRSF000521">
    <property type="entry name" value="Transaminase_4ab_Lys_Orn"/>
    <property type="match status" value="1"/>
</dbReference>
<keyword evidence="2 5" id="KW-0028">Amino-acid biosynthesis</keyword>
<dbReference type="GO" id="GO:0005737">
    <property type="term" value="C:cytoplasm"/>
    <property type="evidence" value="ECO:0007669"/>
    <property type="project" value="UniProtKB-SubCell"/>
</dbReference>
<feature type="binding site" evidence="5">
    <location>
        <begin position="224"/>
        <end position="227"/>
    </location>
    <ligand>
        <name>pyridoxal 5'-phosphate</name>
        <dbReference type="ChEBI" id="CHEBI:597326"/>
    </ligand>
</feature>
<comment type="cofactor">
    <cofactor evidence="5">
        <name>pyridoxal 5'-phosphate</name>
        <dbReference type="ChEBI" id="CHEBI:597326"/>
    </cofactor>
    <text evidence="5">Binds 1 pyridoxal phosphate per subunit.</text>
</comment>
<dbReference type="HAMAP" id="MF_01107">
    <property type="entry name" value="ArgD_aminotrans_3"/>
    <property type="match status" value="1"/>
</dbReference>
<dbReference type="GO" id="GO:0006526">
    <property type="term" value="P:L-arginine biosynthetic process"/>
    <property type="evidence" value="ECO:0007669"/>
    <property type="project" value="UniProtKB-UniRule"/>
</dbReference>
<proteinExistence type="inferred from homology"/>
<dbReference type="PANTHER" id="PTHR11986">
    <property type="entry name" value="AMINOTRANSFERASE CLASS III"/>
    <property type="match status" value="1"/>
</dbReference>
<evidence type="ECO:0000256" key="1">
    <source>
        <dbReference type="ARBA" id="ARBA00022576"/>
    </source>
</evidence>
<dbReference type="PANTHER" id="PTHR11986:SF79">
    <property type="entry name" value="ACETYLORNITHINE AMINOTRANSFERASE, MITOCHONDRIAL"/>
    <property type="match status" value="1"/>
</dbReference>
<dbReference type="SUPFAM" id="SSF53383">
    <property type="entry name" value="PLP-dependent transferases"/>
    <property type="match status" value="1"/>
</dbReference>
<comment type="catalytic activity">
    <reaction evidence="5">
        <text>N(2)-acetyl-L-ornithine + 2-oxoglutarate = N-acetyl-L-glutamate 5-semialdehyde + L-glutamate</text>
        <dbReference type="Rhea" id="RHEA:18049"/>
        <dbReference type="ChEBI" id="CHEBI:16810"/>
        <dbReference type="ChEBI" id="CHEBI:29123"/>
        <dbReference type="ChEBI" id="CHEBI:29985"/>
        <dbReference type="ChEBI" id="CHEBI:57805"/>
        <dbReference type="EC" id="2.6.1.11"/>
    </reaction>
</comment>
<comment type="pathway">
    <text evidence="5">Amino-acid biosynthesis; L-arginine biosynthesis; N(2)-acetyl-L-ornithine from L-glutamate: step 4/4.</text>
</comment>
<keyword evidence="5" id="KW-0055">Arginine biosynthesis</keyword>
<keyword evidence="7" id="KW-1185">Reference proteome</keyword>
<reference evidence="7" key="1">
    <citation type="submission" date="2016-10" db="EMBL/GenBank/DDBJ databases">
        <authorList>
            <person name="Varghese N."/>
            <person name="Submissions S."/>
        </authorList>
    </citation>
    <scope>NUCLEOTIDE SEQUENCE [LARGE SCALE GENOMIC DNA]</scope>
    <source>
        <strain evidence="7">VPI 5359</strain>
    </source>
</reference>
<comment type="subunit">
    <text evidence="5">Homodimer.</text>
</comment>
<evidence type="ECO:0000256" key="4">
    <source>
        <dbReference type="ARBA" id="ARBA00022898"/>
    </source>
</evidence>
<dbReference type="InterPro" id="IPR015424">
    <property type="entry name" value="PyrdxlP-dep_Trfase"/>
</dbReference>
<keyword evidence="1 5" id="KW-0032">Aminotransferase</keyword>
<dbReference type="InterPro" id="IPR015421">
    <property type="entry name" value="PyrdxlP-dep_Trfase_major"/>
</dbReference>
<evidence type="ECO:0000256" key="5">
    <source>
        <dbReference type="HAMAP-Rule" id="MF_01107"/>
    </source>
</evidence>
<dbReference type="CDD" id="cd00610">
    <property type="entry name" value="OAT_like"/>
    <property type="match status" value="1"/>
</dbReference>
<dbReference type="RefSeq" id="WP_090243150.1">
    <property type="nucleotide sequence ID" value="NZ_FNOU01000002.1"/>
</dbReference>
<feature type="modified residue" description="N6-(pyridoxal phosphate)lysine" evidence="5">
    <location>
        <position position="253"/>
    </location>
</feature>
<feature type="binding site" evidence="5">
    <location>
        <position position="282"/>
    </location>
    <ligand>
        <name>pyridoxal 5'-phosphate</name>
        <dbReference type="ChEBI" id="CHEBI:597326"/>
    </ligand>
</feature>
<evidence type="ECO:0000256" key="2">
    <source>
        <dbReference type="ARBA" id="ARBA00022605"/>
    </source>
</evidence>
<dbReference type="NCBIfam" id="TIGR00707">
    <property type="entry name" value="argD"/>
    <property type="match status" value="1"/>
</dbReference>
<dbReference type="GO" id="GO:0042802">
    <property type="term" value="F:identical protein binding"/>
    <property type="evidence" value="ECO:0007669"/>
    <property type="project" value="TreeGrafter"/>
</dbReference>
<dbReference type="FunFam" id="3.40.640.10:FF:000004">
    <property type="entry name" value="Acetylornithine aminotransferase"/>
    <property type="match status" value="1"/>
</dbReference>
<evidence type="ECO:0000313" key="6">
    <source>
        <dbReference type="EMBL" id="SDX47786.1"/>
    </source>
</evidence>
<dbReference type="InterPro" id="IPR050103">
    <property type="entry name" value="Class-III_PLP-dep_AT"/>
</dbReference>
<dbReference type="NCBIfam" id="NF002325">
    <property type="entry name" value="PRK01278.1"/>
    <property type="match status" value="1"/>
</dbReference>
<accession>A0A1H3C122</accession>
<dbReference type="Gene3D" id="3.90.1150.10">
    <property type="entry name" value="Aspartate Aminotransferase, domain 1"/>
    <property type="match status" value="1"/>
</dbReference>
<dbReference type="EC" id="2.6.1.11" evidence="5"/>
<dbReference type="EMBL" id="FNOU01000002">
    <property type="protein sequence ID" value="SDX47786.1"/>
    <property type="molecule type" value="Genomic_DNA"/>
</dbReference>
<dbReference type="NCBIfam" id="NF002874">
    <property type="entry name" value="PRK03244.1"/>
    <property type="match status" value="1"/>
</dbReference>
<dbReference type="InterPro" id="IPR015422">
    <property type="entry name" value="PyrdxlP-dep_Trfase_small"/>
</dbReference>
<feature type="binding site" evidence="5">
    <location>
        <position position="281"/>
    </location>
    <ligand>
        <name>N(2)-acetyl-L-ornithine</name>
        <dbReference type="ChEBI" id="CHEBI:57805"/>
    </ligand>
</feature>
<dbReference type="PROSITE" id="PS00600">
    <property type="entry name" value="AA_TRANSFER_CLASS_3"/>
    <property type="match status" value="1"/>
</dbReference>
<feature type="binding site" evidence="5">
    <location>
        <position position="142"/>
    </location>
    <ligand>
        <name>N(2)-acetyl-L-ornithine</name>
        <dbReference type="ChEBI" id="CHEBI:57805"/>
    </ligand>
</feature>
<evidence type="ECO:0000313" key="7">
    <source>
        <dbReference type="Proteomes" id="UP000199652"/>
    </source>
</evidence>
<comment type="similarity">
    <text evidence="5">Belongs to the class-III pyridoxal-phosphate-dependent aminotransferase family. ArgD subfamily.</text>
</comment>
<dbReference type="InterPro" id="IPR005814">
    <property type="entry name" value="Aminotrans_3"/>
</dbReference>
<gene>
    <name evidence="5" type="primary">argD</name>
    <name evidence="6" type="ORF">SAMN04488579_102293</name>
</gene>
<organism evidence="6 7">
    <name type="scientific">Eubacterium barkeri</name>
    <name type="common">Clostridium barkeri</name>
    <dbReference type="NCBI Taxonomy" id="1528"/>
    <lineage>
        <taxon>Bacteria</taxon>
        <taxon>Bacillati</taxon>
        <taxon>Bacillota</taxon>
        <taxon>Clostridia</taxon>
        <taxon>Eubacteriales</taxon>
        <taxon>Eubacteriaceae</taxon>
        <taxon>Eubacterium</taxon>
    </lineage>
</organism>
<keyword evidence="3 5" id="KW-0808">Transferase</keyword>
<sequence>MTKTEQLVEQAEKYIMPTYSRFPVAFASGEGCVLTDVEGKKYLDFVGGIAVNALGYNHAGLCETIAEQAKKIIHVSNLYWTEPQVTAAKLLVEGSGLDKVFFCNSGAEANEGAMKLARIYAKHEKSEAAVEIIAMDHSFHGRTYAAITATGQPKYQKDLDPLMPAIKHVPFNDLEALKAAITPATCAILLEPIQGEGGIYPANADYLKAVRSLCDSENIVLIFDEVQCGIGRTGHLFAYQYYDVVPDIVSFAKGVAGGVPMGGIIGKEHVTQYFVPGTHASTFGGNPLATAAASYVLKTVNQPEFLEDITQKGAYLKEKIEGLKALHPEILEVRGIGLMLGMELSIPASDIVSKALKRGLLLLGAGPHVLRFVPPLIITREEIDEAMAIIESCLE</sequence>
<dbReference type="InterPro" id="IPR049704">
    <property type="entry name" value="Aminotrans_3_PPA_site"/>
</dbReference>
<name>A0A1H3C122_EUBBA</name>
<comment type="miscellaneous">
    <text evidence="5">May also have succinyldiaminopimelate aminotransferase activity, thus carrying out the corresponding step in lysine biosynthesis.</text>
</comment>
<keyword evidence="5" id="KW-0963">Cytoplasm</keyword>
<keyword evidence="4 5" id="KW-0663">Pyridoxal phosphate</keyword>
<dbReference type="OrthoDB" id="9807885at2"/>
<dbReference type="GO" id="GO:0030170">
    <property type="term" value="F:pyridoxal phosphate binding"/>
    <property type="evidence" value="ECO:0007669"/>
    <property type="project" value="InterPro"/>
</dbReference>
<dbReference type="Gene3D" id="3.40.640.10">
    <property type="entry name" value="Type I PLP-dependent aspartate aminotransferase-like (Major domain)"/>
    <property type="match status" value="1"/>
</dbReference>
<evidence type="ECO:0000256" key="3">
    <source>
        <dbReference type="ARBA" id="ARBA00022679"/>
    </source>
</evidence>
<feature type="binding site" evidence="5">
    <location>
        <position position="139"/>
    </location>
    <ligand>
        <name>pyridoxal 5'-phosphate</name>
        <dbReference type="ChEBI" id="CHEBI:597326"/>
    </ligand>
</feature>
<comment type="subcellular location">
    <subcellularLocation>
        <location evidence="5">Cytoplasm</location>
    </subcellularLocation>
</comment>
<feature type="binding site" evidence="5">
    <location>
        <begin position="106"/>
        <end position="107"/>
    </location>
    <ligand>
        <name>pyridoxal 5'-phosphate</name>
        <dbReference type="ChEBI" id="CHEBI:597326"/>
    </ligand>
</feature>
<dbReference type="AlphaFoldDB" id="A0A1H3C122"/>
<dbReference type="GO" id="GO:0003992">
    <property type="term" value="F:N2-acetyl-L-ornithine:2-oxoglutarate 5-aminotransferase activity"/>
    <property type="evidence" value="ECO:0007669"/>
    <property type="project" value="UniProtKB-UniRule"/>
</dbReference>
<protein>
    <recommendedName>
        <fullName evidence="5">Acetylornithine aminotransferase</fullName>
        <shortName evidence="5">ACOAT</shortName>
        <ecNumber evidence="5">2.6.1.11</ecNumber>
    </recommendedName>
</protein>
<dbReference type="Pfam" id="PF00202">
    <property type="entry name" value="Aminotran_3"/>
    <property type="match status" value="1"/>
</dbReference>
<dbReference type="UniPathway" id="UPA00068">
    <property type="reaction ID" value="UER00109"/>
</dbReference>
<dbReference type="InterPro" id="IPR004636">
    <property type="entry name" value="AcOrn/SuccOrn_fam"/>
</dbReference>
<dbReference type="Proteomes" id="UP000199652">
    <property type="component" value="Unassembled WGS sequence"/>
</dbReference>